<keyword evidence="4 6" id="KW-0788">Thiol protease</keyword>
<evidence type="ECO:0000256" key="1">
    <source>
        <dbReference type="ARBA" id="ARBA00007623"/>
    </source>
</evidence>
<protein>
    <submittedName>
        <fullName evidence="9">Calpain-2 catalytic subunit</fullName>
    </submittedName>
</protein>
<dbReference type="GO" id="GO:0004198">
    <property type="term" value="F:calcium-dependent cysteine-type endopeptidase activity"/>
    <property type="evidence" value="ECO:0000318"/>
    <property type="project" value="GO_Central"/>
</dbReference>
<evidence type="ECO:0000313" key="10">
    <source>
        <dbReference type="Xenbase" id="XB-GENE-22164423"/>
    </source>
</evidence>
<keyword evidence="8" id="KW-1185">Reference proteome</keyword>
<proteinExistence type="inferred from homology"/>
<feature type="active site" evidence="5 6">
    <location>
        <position position="238"/>
    </location>
</feature>
<dbReference type="InterPro" id="IPR001300">
    <property type="entry name" value="Peptidase_C2_calpain_cat"/>
</dbReference>
<dbReference type="SMART" id="SM00230">
    <property type="entry name" value="CysPc"/>
    <property type="match status" value="1"/>
</dbReference>
<dbReference type="FunFam" id="3.90.70.10:FF:000001">
    <property type="entry name" value="Calpain-1 catalytic subunit"/>
    <property type="match status" value="1"/>
</dbReference>
<feature type="active site" evidence="5 6">
    <location>
        <position position="262"/>
    </location>
</feature>
<feature type="domain" description="Calpain catalytic" evidence="7">
    <location>
        <begin position="32"/>
        <end position="320"/>
    </location>
</feature>
<evidence type="ECO:0000256" key="3">
    <source>
        <dbReference type="ARBA" id="ARBA00022801"/>
    </source>
</evidence>
<accession>A0A8J0V6F9</accession>
<dbReference type="CDD" id="cd00044">
    <property type="entry name" value="CysPc"/>
    <property type="match status" value="1"/>
</dbReference>
<comment type="similarity">
    <text evidence="1">Belongs to the peptidase C2 family.</text>
</comment>
<reference evidence="9" key="1">
    <citation type="submission" date="2025-08" db="UniProtKB">
        <authorList>
            <consortium name="RefSeq"/>
        </authorList>
    </citation>
    <scope>IDENTIFICATION</scope>
    <source>
        <strain evidence="9">J_2021</strain>
        <tissue evidence="9">Erythrocytes</tissue>
    </source>
</reference>
<evidence type="ECO:0000256" key="2">
    <source>
        <dbReference type="ARBA" id="ARBA00022670"/>
    </source>
</evidence>
<dbReference type="PANTHER" id="PTHR10183">
    <property type="entry name" value="CALPAIN"/>
    <property type="match status" value="1"/>
</dbReference>
<dbReference type="Gene3D" id="2.60.120.380">
    <property type="match status" value="1"/>
</dbReference>
<dbReference type="Pfam" id="PF00648">
    <property type="entry name" value="Peptidase_C2"/>
    <property type="match status" value="1"/>
</dbReference>
<feature type="active site" evidence="5 6">
    <location>
        <position position="92"/>
    </location>
</feature>
<organism evidence="8 9">
    <name type="scientific">Xenopus laevis</name>
    <name type="common">African clawed frog</name>
    <dbReference type="NCBI Taxonomy" id="8355"/>
    <lineage>
        <taxon>Eukaryota</taxon>
        <taxon>Metazoa</taxon>
        <taxon>Chordata</taxon>
        <taxon>Craniata</taxon>
        <taxon>Vertebrata</taxon>
        <taxon>Euteleostomi</taxon>
        <taxon>Amphibia</taxon>
        <taxon>Batrachia</taxon>
        <taxon>Anura</taxon>
        <taxon>Pipoidea</taxon>
        <taxon>Pipidae</taxon>
        <taxon>Xenopodinae</taxon>
        <taxon>Xenopus</taxon>
        <taxon>Xenopus</taxon>
    </lineage>
</organism>
<dbReference type="GeneID" id="108716477"/>
<dbReference type="InterPro" id="IPR022682">
    <property type="entry name" value="Calpain_domain_III"/>
</dbReference>
<dbReference type="PANTHER" id="PTHR10183:SF432">
    <property type="entry name" value="CALPAIN 8 GENE 5"/>
    <property type="match status" value="1"/>
</dbReference>
<evidence type="ECO:0000256" key="5">
    <source>
        <dbReference type="PIRSR" id="PIRSR622684-1"/>
    </source>
</evidence>
<dbReference type="SUPFAM" id="SSF49758">
    <property type="entry name" value="Calpain large subunit, middle domain (domain III)"/>
    <property type="match status" value="1"/>
</dbReference>
<dbReference type="InterPro" id="IPR036213">
    <property type="entry name" value="Calpain_III_sf"/>
</dbReference>
<evidence type="ECO:0000313" key="9">
    <source>
        <dbReference type="RefSeq" id="XP_018118130.1"/>
    </source>
</evidence>
<dbReference type="InterPro" id="IPR038765">
    <property type="entry name" value="Papain-like_cys_pep_sf"/>
</dbReference>
<sequence>MAQPEGTKQNPKKFLDQDYEQLKAQYLASNTLFEDEKFPASQASLGSNKLGPDSSTAKGIVWMRPLEIHPNAEFITSGATRFDICQNDIANCGFLSSLGCLTLTEEYLSLVVPQDQSFKHNYAGIFHFRFWKNGEWVDVVVDDRLPTKNKKLVSVKSAEENEFWAALLEKAFAKLRGSYEDIEYKYATIALQNFTGGVCLWHFFKADLFPTIQRAVKAKCLLTCATGAVTGKNLIAAHAYSITGAEEVSYRDGKVQLIRLRNPWGHKEWKGQWSDDAPEWNDVAPDVKNALLTQKEDGEFWISYPDLVKEYESLDICHIAPSTGVNVNEQHWSLTQMEGSWKKGDSAEKFLADPRFRIKLEVPDEDQAAAGDAGLCTLIVALKPKVFIEKVPDFLLYQLPKEVSTDVLVKDLKSMKRVRVNDRNKEITGSFRVPKGEYLIVPNPSDPNQDFDFFIRVYSMKKGGAP</sequence>
<dbReference type="AlphaFoldDB" id="A0A8J0V6F9"/>
<dbReference type="CTD" id="108716477"/>
<dbReference type="KEGG" id="xla:108716477"/>
<dbReference type="Pfam" id="PF01067">
    <property type="entry name" value="Calpain_III"/>
    <property type="match status" value="1"/>
</dbReference>
<dbReference type="RefSeq" id="XP_018118130.1">
    <property type="nucleotide sequence ID" value="XM_018262641.2"/>
</dbReference>
<dbReference type="InterPro" id="IPR022683">
    <property type="entry name" value="Calpain_III"/>
</dbReference>
<dbReference type="GO" id="GO:0005737">
    <property type="term" value="C:cytoplasm"/>
    <property type="evidence" value="ECO:0000318"/>
    <property type="project" value="GO_Central"/>
</dbReference>
<dbReference type="SUPFAM" id="SSF54001">
    <property type="entry name" value="Cysteine proteinases"/>
    <property type="match status" value="1"/>
</dbReference>
<dbReference type="GO" id="GO:0006508">
    <property type="term" value="P:proteolysis"/>
    <property type="evidence" value="ECO:0000318"/>
    <property type="project" value="GO_Central"/>
</dbReference>
<gene>
    <name evidence="9 10" type="primary">capn8.5.L</name>
</gene>
<evidence type="ECO:0000259" key="7">
    <source>
        <dbReference type="PROSITE" id="PS50203"/>
    </source>
</evidence>
<evidence type="ECO:0000256" key="4">
    <source>
        <dbReference type="ARBA" id="ARBA00022807"/>
    </source>
</evidence>
<dbReference type="Gene3D" id="3.90.70.10">
    <property type="entry name" value="Cysteine proteinases"/>
    <property type="match status" value="1"/>
</dbReference>
<dbReference type="PRINTS" id="PR00704">
    <property type="entry name" value="CALPAIN"/>
</dbReference>
<dbReference type="Proteomes" id="UP000186698">
    <property type="component" value="Chromosome 5L"/>
</dbReference>
<dbReference type="SMART" id="SM00720">
    <property type="entry name" value="calpain_III"/>
    <property type="match status" value="1"/>
</dbReference>
<dbReference type="InterPro" id="IPR022684">
    <property type="entry name" value="Calpain_cysteine_protease"/>
</dbReference>
<evidence type="ECO:0000313" key="8">
    <source>
        <dbReference type="Proteomes" id="UP000186698"/>
    </source>
</evidence>
<dbReference type="OrthoDB" id="424753at2759"/>
<keyword evidence="3 6" id="KW-0378">Hydrolase</keyword>
<keyword evidence="2 6" id="KW-0645">Protease</keyword>
<name>A0A8J0V6F9_XENLA</name>
<dbReference type="Xenbase" id="XB-GENE-22164423">
    <property type="gene designation" value="capn8.5.L"/>
</dbReference>
<evidence type="ECO:0000256" key="6">
    <source>
        <dbReference type="PROSITE-ProRule" id="PRU00239"/>
    </source>
</evidence>
<dbReference type="AGR" id="Xenbase:XB-GENE-22164423"/>
<dbReference type="PROSITE" id="PS50203">
    <property type="entry name" value="CALPAIN_CAT"/>
    <property type="match status" value="1"/>
</dbReference>